<dbReference type="SUPFAM" id="SSF81606">
    <property type="entry name" value="PP2C-like"/>
    <property type="match status" value="1"/>
</dbReference>
<reference evidence="4" key="1">
    <citation type="submission" date="2017-02" db="UniProtKB">
        <authorList>
            <consortium name="WormBaseParasite"/>
        </authorList>
    </citation>
    <scope>IDENTIFICATION</scope>
</reference>
<feature type="compositionally biased region" description="Polar residues" evidence="1">
    <location>
        <begin position="493"/>
        <end position="504"/>
    </location>
</feature>
<sequence>MTDSRSGKVVQLYGTVDGCHGSDVNSLTNLIVSYILPYSRAPDHILDNDPSDYEIYFLLEKVLKDVYKLDINNIAANTYQNGTHSSDDSSGSSRSLRSRNSSMGNLLNGNSAQSEKNVQIKDMMPSQHLLTNEKLAEKLNNMDFCNVYKDAVEGVDEAAEEDDSEGIKSHTLFAFGPSSTLQSALDASINCDVKGIKNHSCMDISNLQSLVQQNSKYSDHSLTHEGASCSRKFVSCVKSVPIISACDEKVRSENEKLETCSMEQKDIFLHNLAIRKRKCSELQYSPIEVSRKGDDDSDMLMEAIEEAAINLGLIESDTIRSTENISDESEERSSVGSTVSHKYVLSHASVAIVLVYGDKMFIGSIGDSRIVLVRKKGSYIDIMYLNEPPTDWVPVACEKDAFPFDKHPFIFRQPVIQGAFSVSLKPEEKAYFAMDGIADYLTAFAKTTGYDFSINCVYNMLHELLNEGQPQLSIDKTALRNISNMPESKMNKNHNSTEQSLERTPSSDHVKI</sequence>
<feature type="compositionally biased region" description="Low complexity" evidence="1">
    <location>
        <begin position="88"/>
        <end position="111"/>
    </location>
</feature>
<feature type="region of interest" description="Disordered" evidence="1">
    <location>
        <begin position="78"/>
        <end position="118"/>
    </location>
</feature>
<dbReference type="EMBL" id="UYYF01004517">
    <property type="protein sequence ID" value="VDN04986.1"/>
    <property type="molecule type" value="Genomic_DNA"/>
</dbReference>
<dbReference type="STRING" id="103827.A0A0N5D3L9"/>
<dbReference type="InterPro" id="IPR036457">
    <property type="entry name" value="PPM-type-like_dom_sf"/>
</dbReference>
<dbReference type="WBParaSite" id="TCLT_0000753201-mRNA-1">
    <property type="protein sequence ID" value="TCLT_0000753201-mRNA-1"/>
    <property type="gene ID" value="TCLT_0000753201"/>
</dbReference>
<evidence type="ECO:0000313" key="2">
    <source>
        <dbReference type="EMBL" id="VDN04986.1"/>
    </source>
</evidence>
<gene>
    <name evidence="2" type="ORF">TCLT_LOCUS7521</name>
</gene>
<dbReference type="Proteomes" id="UP000276776">
    <property type="component" value="Unassembled WGS sequence"/>
</dbReference>
<dbReference type="Gene3D" id="3.60.40.10">
    <property type="entry name" value="PPM-type phosphatase domain"/>
    <property type="match status" value="1"/>
</dbReference>
<name>A0A0N5D3L9_THECL</name>
<dbReference type="OrthoDB" id="5846617at2759"/>
<evidence type="ECO:0000313" key="4">
    <source>
        <dbReference type="WBParaSite" id="TCLT_0000753201-mRNA-1"/>
    </source>
</evidence>
<reference evidence="2 3" key="2">
    <citation type="submission" date="2018-11" db="EMBL/GenBank/DDBJ databases">
        <authorList>
            <consortium name="Pathogen Informatics"/>
        </authorList>
    </citation>
    <scope>NUCLEOTIDE SEQUENCE [LARGE SCALE GENOMIC DNA]</scope>
</reference>
<dbReference type="AlphaFoldDB" id="A0A0N5D3L9"/>
<proteinExistence type="predicted"/>
<feature type="region of interest" description="Disordered" evidence="1">
    <location>
        <begin position="486"/>
        <end position="512"/>
    </location>
</feature>
<evidence type="ECO:0000256" key="1">
    <source>
        <dbReference type="SAM" id="MobiDB-lite"/>
    </source>
</evidence>
<organism evidence="4">
    <name type="scientific">Thelazia callipaeda</name>
    <name type="common">Oriental eyeworm</name>
    <name type="synonym">Parasitic nematode</name>
    <dbReference type="NCBI Taxonomy" id="103827"/>
    <lineage>
        <taxon>Eukaryota</taxon>
        <taxon>Metazoa</taxon>
        <taxon>Ecdysozoa</taxon>
        <taxon>Nematoda</taxon>
        <taxon>Chromadorea</taxon>
        <taxon>Rhabditida</taxon>
        <taxon>Spirurina</taxon>
        <taxon>Spiruromorpha</taxon>
        <taxon>Thelazioidea</taxon>
        <taxon>Thelaziidae</taxon>
        <taxon>Thelazia</taxon>
    </lineage>
</organism>
<protein>
    <submittedName>
        <fullName evidence="4">PPM-type phosphatase domain-containing protein</fullName>
    </submittedName>
</protein>
<keyword evidence="3" id="KW-1185">Reference proteome</keyword>
<accession>A0A0N5D3L9</accession>
<evidence type="ECO:0000313" key="3">
    <source>
        <dbReference type="Proteomes" id="UP000276776"/>
    </source>
</evidence>